<gene>
    <name evidence="1" type="ORF">E5331_12250</name>
</gene>
<reference evidence="1" key="1">
    <citation type="submission" date="2019-04" db="EMBL/GenBank/DDBJ databases">
        <title>Microbes associate with the intestines of laboratory mice.</title>
        <authorList>
            <person name="Navarre W."/>
            <person name="Wong E."/>
            <person name="Huang K."/>
            <person name="Tropini C."/>
            <person name="Ng K."/>
            <person name="Yu B."/>
        </authorList>
    </citation>
    <scope>NUCLEOTIDE SEQUENCE</scope>
    <source>
        <strain evidence="1">NM04_E33</strain>
    </source>
</reference>
<comment type="caution">
    <text evidence="1">The sequence shown here is derived from an EMBL/GenBank/DDBJ whole genome shotgun (WGS) entry which is preliminary data.</text>
</comment>
<sequence length="779" mass="87257">MSETLHHIFRNTAPFVSFCTMAVMSAMPIDAFADIDIKGRVFSESDSTALAGATCRLFAGTVPLTTTQTADDGSFSLTSKDGSSLTLLIENVGYTSSDISLEGVKKSIDLGTIYLSDAKDLQELVVTADGRRESRGKTIVIPSATDVKASSDALSLLRKLQLDELEINPVNRSMSVMGASVVILIDGIPSTQDDVNALNPSDISKVEYSRFVPARYADKGAGGFINIFLKKRNDGGSVYAWGRGCPTTGFVDGNVRGSYHQGASQFTLSYNPSWRSYNKVYDYSESSLIGDDFRVDLSSTAKSPFYYLSNPLNLRYIFKPEESLIFSATFNTTIFNDSRSSDSDTHDSLLGDYNSSSKTSSKRFTPSLDLYLRKDFNSKSSLELEVLGTLSSTDYRHTMTENLSDGRDETYITDTDSKRRSLISEISYVHSFSDLTELSAGYQNTVSGNDNRYLATGYKATLTENNNYVYLQLSQQAGPVYLRFASGAKLFWMRNDLNNRHFIKNLSSLLASWKIDPTWTLTYRFNYSPSIPSLASLTDYPQQTSLYLISNGNPDLKVSDSFYNTLSLNMRKGIWTGSVNFRHGYTHNPVYSDVSYLGDGKFMSNSRNFNSQVEYDSWISVGVNGLAKMFGGNVTLEYVRYEAKGEAWRKNLDTFGASVSLWWTKGPFTISYWRKFPGKSQWGTSVSKDENGDALDFQYKPDKHWTFDIGWYYMFCKKGTQYPSWNYSTVNPSYRFRNIENNANMICLSISYQADFGSLFRTARRGLNNRDTGSSFLSQ</sequence>
<proteinExistence type="predicted"/>
<dbReference type="Proteomes" id="UP000306319">
    <property type="component" value="Unassembled WGS sequence"/>
</dbReference>
<accession>A0AC61REE2</accession>
<name>A0AC61REE2_9BACT</name>
<evidence type="ECO:0000313" key="2">
    <source>
        <dbReference type="Proteomes" id="UP000306319"/>
    </source>
</evidence>
<evidence type="ECO:0000313" key="1">
    <source>
        <dbReference type="EMBL" id="TGY77948.1"/>
    </source>
</evidence>
<organism evidence="1 2">
    <name type="scientific">Lepagella muris</name>
    <dbReference type="NCBI Taxonomy" id="3032870"/>
    <lineage>
        <taxon>Bacteria</taxon>
        <taxon>Pseudomonadati</taxon>
        <taxon>Bacteroidota</taxon>
        <taxon>Bacteroidia</taxon>
        <taxon>Bacteroidales</taxon>
        <taxon>Muribaculaceae</taxon>
        <taxon>Lepagella</taxon>
    </lineage>
</organism>
<keyword evidence="2" id="KW-1185">Reference proteome</keyword>
<protein>
    <submittedName>
        <fullName evidence="1">Uncharacterized protein</fullName>
    </submittedName>
</protein>
<dbReference type="EMBL" id="SRYB01000018">
    <property type="protein sequence ID" value="TGY77948.1"/>
    <property type="molecule type" value="Genomic_DNA"/>
</dbReference>